<keyword evidence="1" id="KW-0614">Plasmid</keyword>
<evidence type="ECO:0000313" key="2">
    <source>
        <dbReference type="Proteomes" id="UP000006166"/>
    </source>
</evidence>
<keyword evidence="2" id="KW-1185">Reference proteome</keyword>
<protein>
    <submittedName>
        <fullName evidence="1">Uncharacterized protein</fullName>
    </submittedName>
</protein>
<gene>
    <name evidence="1" type="ORF">BSV1_I38</name>
</gene>
<dbReference type="AlphaFoldDB" id="A0A806C7E6"/>
<accession>A0A806C7E6</accession>
<geneLocation type="plasmid" evidence="1 2">
    <name>SV1_lp28-4</name>
</geneLocation>
<organism evidence="1 2">
    <name type="scientific">Borreliella finlandensis</name>
    <dbReference type="NCBI Taxonomy" id="498741"/>
    <lineage>
        <taxon>Bacteria</taxon>
        <taxon>Pseudomonadati</taxon>
        <taxon>Spirochaetota</taxon>
        <taxon>Spirochaetia</taxon>
        <taxon>Spirochaetales</taxon>
        <taxon>Borreliaceae</taxon>
        <taxon>Borreliella</taxon>
    </lineage>
</organism>
<evidence type="ECO:0000313" key="1">
    <source>
        <dbReference type="EMBL" id="ACN93505.1"/>
    </source>
</evidence>
<dbReference type="RefSeq" id="WP_012672214.1">
    <property type="nucleotide sequence ID" value="NC_012230.1"/>
</dbReference>
<reference evidence="1 2" key="1">
    <citation type="journal article" date="2011" name="J. Bacteriol.">
        <title>Whole genome sequence of an unusual Borrelia burgdorferi sensu lato isolate.</title>
        <authorList>
            <person name="Casjens S.R."/>
            <person name="Fraser-Liggett C.M."/>
            <person name="Mongodin E.F."/>
            <person name="Qiu W.G."/>
            <person name="Dunn J.J."/>
            <person name="Luft B.J."/>
            <person name="Schutzer S.E."/>
        </authorList>
    </citation>
    <scope>NUCLEOTIDE SEQUENCE [LARGE SCALE GENOMIC DNA]</scope>
    <source>
        <strain evidence="1 2">SV1</strain>
    </source>
</reference>
<dbReference type="EMBL" id="CP001523">
    <property type="protein sequence ID" value="ACN93505.1"/>
    <property type="molecule type" value="Genomic_DNA"/>
</dbReference>
<dbReference type="Proteomes" id="UP000006166">
    <property type="component" value="Plasmid SV1_lp28-4"/>
</dbReference>
<proteinExistence type="predicted"/>
<sequence length="47" mass="5667">MKINDIIKTNDFNIFPYKKLSKDFTFDEFLSIEESLFVIKMKNILAY</sequence>
<name>A0A806C7E6_9SPIR</name>